<proteinExistence type="predicted"/>
<name>A0AAV9XQX9_9PEZI</name>
<dbReference type="EMBL" id="JAVHJO010000001">
    <property type="protein sequence ID" value="KAK6544505.1"/>
    <property type="molecule type" value="Genomic_DNA"/>
</dbReference>
<gene>
    <name evidence="1" type="ORF">TWF694_001198</name>
</gene>
<dbReference type="Proteomes" id="UP001365542">
    <property type="component" value="Unassembled WGS sequence"/>
</dbReference>
<organism evidence="1 2">
    <name type="scientific">Orbilia ellipsospora</name>
    <dbReference type="NCBI Taxonomy" id="2528407"/>
    <lineage>
        <taxon>Eukaryota</taxon>
        <taxon>Fungi</taxon>
        <taxon>Dikarya</taxon>
        <taxon>Ascomycota</taxon>
        <taxon>Pezizomycotina</taxon>
        <taxon>Orbiliomycetes</taxon>
        <taxon>Orbiliales</taxon>
        <taxon>Orbiliaceae</taxon>
        <taxon>Orbilia</taxon>
    </lineage>
</organism>
<reference evidence="1 2" key="1">
    <citation type="submission" date="2019-10" db="EMBL/GenBank/DDBJ databases">
        <authorList>
            <person name="Palmer J.M."/>
        </authorList>
    </citation>
    <scope>NUCLEOTIDE SEQUENCE [LARGE SCALE GENOMIC DNA]</scope>
    <source>
        <strain evidence="1 2">TWF694</strain>
    </source>
</reference>
<dbReference type="AlphaFoldDB" id="A0AAV9XQX9"/>
<accession>A0AAV9XQX9</accession>
<comment type="caution">
    <text evidence="1">The sequence shown here is derived from an EMBL/GenBank/DDBJ whole genome shotgun (WGS) entry which is preliminary data.</text>
</comment>
<evidence type="ECO:0000313" key="1">
    <source>
        <dbReference type="EMBL" id="KAK6544505.1"/>
    </source>
</evidence>
<protein>
    <submittedName>
        <fullName evidence="1">Uncharacterized protein</fullName>
    </submittedName>
</protein>
<sequence>MSNKTTADKIVPKLDFGPFDKYSNRSHILIFNWDPPNVVVLPVPISQEQNCPLDLDVLAKIPPWKQEAIADALASANHHVAKEDDTVRRVITKLRYYDNGSVFVGVAHEWD</sequence>
<evidence type="ECO:0000313" key="2">
    <source>
        <dbReference type="Proteomes" id="UP001365542"/>
    </source>
</evidence>
<keyword evidence="2" id="KW-1185">Reference proteome</keyword>